<dbReference type="Proteomes" id="UP000283509">
    <property type="component" value="Unassembled WGS sequence"/>
</dbReference>
<reference evidence="6 7" key="2">
    <citation type="submission" date="2019-01" db="EMBL/GenBank/DDBJ databases">
        <title>The decoding of complex shrimp genome reveals the adaptation for benthos swimmer, frequently molting mechanism and breeding impact on genome.</title>
        <authorList>
            <person name="Sun Y."/>
            <person name="Gao Y."/>
            <person name="Yu Y."/>
        </authorList>
    </citation>
    <scope>NUCLEOTIDE SEQUENCE [LARGE SCALE GENOMIC DNA]</scope>
    <source>
        <tissue evidence="6">Muscle</tissue>
    </source>
</reference>
<dbReference type="GO" id="GO:0005814">
    <property type="term" value="C:centriole"/>
    <property type="evidence" value="ECO:0007669"/>
    <property type="project" value="TreeGrafter"/>
</dbReference>
<gene>
    <name evidence="6" type="ORF">C7M84_011331</name>
</gene>
<dbReference type="GO" id="GO:0060271">
    <property type="term" value="P:cilium assembly"/>
    <property type="evidence" value="ECO:0007669"/>
    <property type="project" value="InterPro"/>
</dbReference>
<comment type="caution">
    <text evidence="6">The sequence shown here is derived from an EMBL/GenBank/DDBJ whole genome shotgun (WGS) entry which is preliminary data.</text>
</comment>
<comment type="subcellular location">
    <subcellularLocation>
        <location evidence="1">Cytoplasm</location>
        <location evidence="1">Cytoskeleton</location>
        <location evidence="1">Cilium basal body</location>
    </subcellularLocation>
</comment>
<evidence type="ECO:0000259" key="5">
    <source>
        <dbReference type="Pfam" id="PF21050"/>
    </source>
</evidence>
<dbReference type="InterPro" id="IPR048959">
    <property type="entry name" value="ARMC9_ARM_dom"/>
</dbReference>
<organism evidence="6 7">
    <name type="scientific">Penaeus vannamei</name>
    <name type="common">Whiteleg shrimp</name>
    <name type="synonym">Litopenaeus vannamei</name>
    <dbReference type="NCBI Taxonomy" id="6689"/>
    <lineage>
        <taxon>Eukaryota</taxon>
        <taxon>Metazoa</taxon>
        <taxon>Ecdysozoa</taxon>
        <taxon>Arthropoda</taxon>
        <taxon>Crustacea</taxon>
        <taxon>Multicrustacea</taxon>
        <taxon>Malacostraca</taxon>
        <taxon>Eumalacostraca</taxon>
        <taxon>Eucarida</taxon>
        <taxon>Decapoda</taxon>
        <taxon>Dendrobranchiata</taxon>
        <taxon>Penaeoidea</taxon>
        <taxon>Penaeidae</taxon>
        <taxon>Penaeus</taxon>
    </lineage>
</organism>
<reference evidence="6 7" key="1">
    <citation type="submission" date="2018-04" db="EMBL/GenBank/DDBJ databases">
        <authorList>
            <person name="Zhang X."/>
            <person name="Yuan J."/>
            <person name="Li F."/>
            <person name="Xiang J."/>
        </authorList>
    </citation>
    <scope>NUCLEOTIDE SEQUENCE [LARGE SCALE GENOMIC DNA]</scope>
    <source>
        <tissue evidence="6">Muscle</tissue>
    </source>
</reference>
<dbReference type="PANTHER" id="PTHR14881">
    <property type="entry name" value="LISH DOMAIN-CONTAINING PROTEIN ARMC9"/>
    <property type="match status" value="1"/>
</dbReference>
<dbReference type="Gene3D" id="1.25.10.10">
    <property type="entry name" value="Leucine-rich Repeat Variant"/>
    <property type="match status" value="1"/>
</dbReference>
<keyword evidence="2" id="KW-0970">Cilium biogenesis/degradation</keyword>
<evidence type="ECO:0000256" key="2">
    <source>
        <dbReference type="ARBA" id="ARBA00022794"/>
    </source>
</evidence>
<evidence type="ECO:0000256" key="4">
    <source>
        <dbReference type="SAM" id="MobiDB-lite"/>
    </source>
</evidence>
<evidence type="ECO:0000313" key="7">
    <source>
        <dbReference type="Proteomes" id="UP000283509"/>
    </source>
</evidence>
<name>A0A423T2B0_PENVA</name>
<feature type="compositionally biased region" description="Pro residues" evidence="4">
    <location>
        <begin position="565"/>
        <end position="581"/>
    </location>
</feature>
<dbReference type="GO" id="GO:0036064">
    <property type="term" value="C:ciliary basal body"/>
    <property type="evidence" value="ECO:0007669"/>
    <property type="project" value="InterPro"/>
</dbReference>
<keyword evidence="3" id="KW-0966">Cell projection</keyword>
<dbReference type="InterPro" id="IPR016024">
    <property type="entry name" value="ARM-type_fold"/>
</dbReference>
<feature type="domain" description="LisH" evidence="5">
    <location>
        <begin position="412"/>
        <end position="526"/>
    </location>
</feature>
<evidence type="ECO:0000256" key="3">
    <source>
        <dbReference type="ARBA" id="ARBA00023273"/>
    </source>
</evidence>
<dbReference type="OrthoDB" id="538223at2759"/>
<dbReference type="SUPFAM" id="SSF48371">
    <property type="entry name" value="ARM repeat"/>
    <property type="match status" value="1"/>
</dbReference>
<proteinExistence type="predicted"/>
<dbReference type="InterPro" id="IPR011989">
    <property type="entry name" value="ARM-like"/>
</dbReference>
<dbReference type="InterPro" id="IPR040369">
    <property type="entry name" value="ARMC9"/>
</dbReference>
<evidence type="ECO:0000256" key="1">
    <source>
        <dbReference type="ARBA" id="ARBA00004120"/>
    </source>
</evidence>
<dbReference type="EMBL" id="QCYY01002434">
    <property type="protein sequence ID" value="ROT70388.1"/>
    <property type="molecule type" value="Genomic_DNA"/>
</dbReference>
<protein>
    <submittedName>
        <fullName evidence="6">Putative lisH domain-containing protein ARMC9</fullName>
    </submittedName>
</protein>
<sequence>MEKGGRRDEAAHLNALILEYLDCQRPRKVSECHAKGLSISREAESRVSSGVSSVDAAGSEDFGEADDDLLTFFDTGQGAKFFQAWRAVRGRESGGPSMDSPHLGVSSHVYFLYAATSTRTRAGPHRSHVSLSEIPRHVPSAPRLRARTPSLLRPALRARPDHPPRLRLRLPGFVGSRPPCSTEGVDGPQSFDDFASCSFQLRFEATVGAALVAQESAATAVRSQRTLRRRLQRLQEDYHKLIGVAWELTQGLEAAVRGERVDLEATLAACTHRYPELFTLTLTADTTAKPAAILLESMQRCGRRPGVTASVPALDFERVRVELGAAPETHVLLLLQALRHRITRVSTGSVRQAVVTAYARGDVLGVRGPCSEEVCQVLLGALKVEESDPTTTDMTLAALQKLSIRGEVQSTLIRNGAVEWLVSTLGNTTNLSPYTMEYATALLMNLTLRSAGRSRCVPLARSLLPTLTHLLASVVPYVTGALYSLLSHPALRQEAFHLGLDTSLQHLAQNGSNEQRRQLEYIVEQIRRDPPLSPPPSPEPHLDIEVSLGCQLTRARKLLRQGQPPSLPCPGTPGAPPPRPAPTQMVLS</sequence>
<keyword evidence="7" id="KW-1185">Reference proteome</keyword>
<accession>A0A423T2B0</accession>
<feature type="region of interest" description="Disordered" evidence="4">
    <location>
        <begin position="559"/>
        <end position="588"/>
    </location>
</feature>
<dbReference type="Pfam" id="PF21050">
    <property type="entry name" value="ARMC9_ARM"/>
    <property type="match status" value="1"/>
</dbReference>
<dbReference type="PANTHER" id="PTHR14881:SF4">
    <property type="entry name" value="LISH DOMAIN-CONTAINING PROTEIN ARMC9"/>
    <property type="match status" value="1"/>
</dbReference>
<evidence type="ECO:0000313" key="6">
    <source>
        <dbReference type="EMBL" id="ROT70388.1"/>
    </source>
</evidence>
<dbReference type="AlphaFoldDB" id="A0A423T2B0"/>
<dbReference type="GO" id="GO:0097542">
    <property type="term" value="C:ciliary tip"/>
    <property type="evidence" value="ECO:0007669"/>
    <property type="project" value="TreeGrafter"/>
</dbReference>
<dbReference type="GO" id="GO:0005813">
    <property type="term" value="C:centrosome"/>
    <property type="evidence" value="ECO:0007669"/>
    <property type="project" value="UniProtKB-SubCell"/>
</dbReference>